<reference evidence="1 2" key="1">
    <citation type="submission" date="2015-01" db="EMBL/GenBank/DDBJ databases">
        <title>Vibrio sp. C5 JCM 19232 whole genome shotgun sequence.</title>
        <authorList>
            <person name="Sawabe T."/>
            <person name="Meirelles P."/>
            <person name="Feng G."/>
            <person name="Sayaka M."/>
            <person name="Hattori M."/>
            <person name="Ohkuma M."/>
        </authorList>
    </citation>
    <scope>NUCLEOTIDE SEQUENCE [LARGE SCALE GENOMIC DNA]</scope>
    <source>
        <strain evidence="1 2">JCM19232</strain>
    </source>
</reference>
<organism evidence="1 2">
    <name type="scientific">Vibrio ishigakensis</name>
    <dbReference type="NCBI Taxonomy" id="1481914"/>
    <lineage>
        <taxon>Bacteria</taxon>
        <taxon>Pseudomonadati</taxon>
        <taxon>Pseudomonadota</taxon>
        <taxon>Gammaproteobacteria</taxon>
        <taxon>Vibrionales</taxon>
        <taxon>Vibrionaceae</taxon>
        <taxon>Vibrio</taxon>
    </lineage>
</organism>
<protein>
    <submittedName>
        <fullName evidence="1">Uncharacterized protein</fullName>
    </submittedName>
</protein>
<name>A0A0B8PAH0_9VIBR</name>
<dbReference type="Proteomes" id="UP000031670">
    <property type="component" value="Unassembled WGS sequence"/>
</dbReference>
<reference evidence="1 2" key="2">
    <citation type="submission" date="2015-01" db="EMBL/GenBank/DDBJ databases">
        <authorList>
            <consortium name="NBRP consortium"/>
            <person name="Sawabe T."/>
            <person name="Meirelles P."/>
            <person name="Feng G."/>
            <person name="Sayaka M."/>
            <person name="Hattori M."/>
            <person name="Ohkuma M."/>
        </authorList>
    </citation>
    <scope>NUCLEOTIDE SEQUENCE [LARGE SCALE GENOMIC DNA]</scope>
    <source>
        <strain evidence="1 2">JCM19232</strain>
    </source>
</reference>
<evidence type="ECO:0000313" key="1">
    <source>
        <dbReference type="EMBL" id="GAM60183.1"/>
    </source>
</evidence>
<dbReference type="EMBL" id="BBSA01000001">
    <property type="protein sequence ID" value="GAM60183.1"/>
    <property type="molecule type" value="Genomic_DNA"/>
</dbReference>
<gene>
    <name evidence="1" type="ORF">JCM19232_516</name>
</gene>
<proteinExistence type="predicted"/>
<dbReference type="AlphaFoldDB" id="A0A0B8PAH0"/>
<evidence type="ECO:0000313" key="2">
    <source>
        <dbReference type="Proteomes" id="UP000031670"/>
    </source>
</evidence>
<sequence>MLIGQLFDYLIQEATIVSKGHRTCHVHNSIVPGWDHPMINRL</sequence>
<comment type="caution">
    <text evidence="1">The sequence shown here is derived from an EMBL/GenBank/DDBJ whole genome shotgun (WGS) entry which is preliminary data.</text>
</comment>
<accession>A0A0B8PAH0</accession>